<evidence type="ECO:0000256" key="1">
    <source>
        <dbReference type="ARBA" id="ARBA00001966"/>
    </source>
</evidence>
<dbReference type="Gene3D" id="1.20.1270.30">
    <property type="match status" value="1"/>
</dbReference>
<keyword evidence="12" id="KW-1185">Reference proteome</keyword>
<dbReference type="OrthoDB" id="5478720at2"/>
<name>A4XGK4_CALS8</name>
<dbReference type="EC" id="1.2.7.4" evidence="9"/>
<feature type="binding site" evidence="10">
    <location>
        <position position="38"/>
    </location>
    <ligand>
        <name>[4Fe-4S] cluster</name>
        <dbReference type="ChEBI" id="CHEBI:49883"/>
        <label>1</label>
        <note>ligand shared between dimeric partners</note>
    </ligand>
</feature>
<comment type="cofactor">
    <cofactor evidence="1">
        <name>[4Fe-4S] cluster</name>
        <dbReference type="ChEBI" id="CHEBI:49883"/>
    </cofactor>
</comment>
<keyword evidence="3 10" id="KW-0533">Nickel</keyword>
<dbReference type="KEGG" id="csc:Csac_0400"/>
<dbReference type="Proteomes" id="UP000000256">
    <property type="component" value="Chromosome"/>
</dbReference>
<dbReference type="PIRSF" id="PIRSF005023">
    <property type="entry name" value="CODH"/>
    <property type="match status" value="1"/>
</dbReference>
<evidence type="ECO:0000313" key="12">
    <source>
        <dbReference type="Proteomes" id="UP000000256"/>
    </source>
</evidence>
<comment type="catalytic activity">
    <reaction evidence="8 9">
        <text>CO + 2 oxidized [2Fe-2S]-[ferredoxin] + H2O = 2 reduced [2Fe-2S]-[ferredoxin] + CO2 + 2 H(+)</text>
        <dbReference type="Rhea" id="RHEA:21040"/>
        <dbReference type="Rhea" id="RHEA-COMP:10000"/>
        <dbReference type="Rhea" id="RHEA-COMP:10001"/>
        <dbReference type="ChEBI" id="CHEBI:15377"/>
        <dbReference type="ChEBI" id="CHEBI:15378"/>
        <dbReference type="ChEBI" id="CHEBI:16526"/>
        <dbReference type="ChEBI" id="CHEBI:17245"/>
        <dbReference type="ChEBI" id="CHEBI:33737"/>
        <dbReference type="ChEBI" id="CHEBI:33738"/>
        <dbReference type="EC" id="1.2.7.4"/>
    </reaction>
</comment>
<evidence type="ECO:0000256" key="2">
    <source>
        <dbReference type="ARBA" id="ARBA00022485"/>
    </source>
</evidence>
<feature type="binding site" evidence="10">
    <location>
        <position position="55"/>
    </location>
    <ligand>
        <name>[4Fe-4S] cluster</name>
        <dbReference type="ChEBI" id="CHEBI:49883"/>
        <label>2</label>
    </ligand>
</feature>
<evidence type="ECO:0000256" key="5">
    <source>
        <dbReference type="ARBA" id="ARBA00023002"/>
    </source>
</evidence>
<dbReference type="Gene3D" id="3.40.50.2030">
    <property type="match status" value="2"/>
</dbReference>
<feature type="binding site" evidence="10">
    <location>
        <position position="292"/>
    </location>
    <ligand>
        <name>[Ni-4Fe-4S] cluster</name>
        <dbReference type="ChEBI" id="CHEBI:47739"/>
    </ligand>
</feature>
<organism evidence="11 12">
    <name type="scientific">Caldicellulosiruptor saccharolyticus (strain ATCC 43494 / DSM 8903 / Tp8T 6331)</name>
    <dbReference type="NCBI Taxonomy" id="351627"/>
    <lineage>
        <taxon>Bacteria</taxon>
        <taxon>Bacillati</taxon>
        <taxon>Bacillota</taxon>
        <taxon>Bacillota incertae sedis</taxon>
        <taxon>Caldicellulosiruptorales</taxon>
        <taxon>Caldicellulosiruptoraceae</taxon>
        <taxon>Caldicellulosiruptor</taxon>
    </lineage>
</organism>
<evidence type="ECO:0000256" key="7">
    <source>
        <dbReference type="ARBA" id="ARBA00023014"/>
    </source>
</evidence>
<feature type="binding site" evidence="10">
    <location>
        <position position="50"/>
    </location>
    <ligand>
        <name>[4Fe-4S] cluster</name>
        <dbReference type="ChEBI" id="CHEBI:49883"/>
        <label>2</label>
    </ligand>
</feature>
<feature type="binding site" evidence="10">
    <location>
        <position position="256"/>
    </location>
    <ligand>
        <name>[Ni-4Fe-4S] cluster</name>
        <dbReference type="ChEBI" id="CHEBI:47739"/>
    </ligand>
</feature>
<feature type="binding site" evidence="10">
    <location>
        <position position="478"/>
    </location>
    <ligand>
        <name>[Ni-4Fe-4S] cluster</name>
        <dbReference type="ChEBI" id="CHEBI:47739"/>
    </ligand>
</feature>
<proteinExistence type="predicted"/>
<keyword evidence="7 9" id="KW-0411">Iron-sulfur</keyword>
<dbReference type="GO" id="GO:0042542">
    <property type="term" value="P:response to hydrogen peroxide"/>
    <property type="evidence" value="ECO:0007669"/>
    <property type="project" value="TreeGrafter"/>
</dbReference>
<reference evidence="11 12" key="1">
    <citation type="journal article" date="2008" name="Appl. Environ. Microbiol.">
        <title>Hydrogenomics of the extremely thermophilic bacterium Caldicellulosiruptor saccharolyticus.</title>
        <authorList>
            <person name="van de Werken H.J."/>
            <person name="Verhaart M.R."/>
            <person name="VanFossen A.L."/>
            <person name="Willquist K."/>
            <person name="Lewis D.L."/>
            <person name="Nichols J.D."/>
            <person name="Goorissen H.P."/>
            <person name="Mongodin E.F."/>
            <person name="Nelson K.E."/>
            <person name="van Niel E.W."/>
            <person name="Stams A.J."/>
            <person name="Ward D.E."/>
            <person name="de Vos W.M."/>
            <person name="van der Oost J."/>
            <person name="Kelly R.M."/>
            <person name="Kengen S.W."/>
        </authorList>
    </citation>
    <scope>NUCLEOTIDE SEQUENCE [LARGE SCALE GENOMIC DNA]</scope>
    <source>
        <strain evidence="12">ATCC 43494 / DSM 8903 / Tp8T 6331</strain>
    </source>
</reference>
<dbReference type="STRING" id="351627.Csac_0400"/>
<dbReference type="InterPro" id="IPR011254">
    <property type="entry name" value="Prismane-like_sf"/>
</dbReference>
<dbReference type="InterPro" id="IPR016099">
    <property type="entry name" value="Prismane-like_a/b-sand"/>
</dbReference>
<keyword evidence="2 9" id="KW-0004">4Fe-4S</keyword>
<dbReference type="GO" id="GO:0043885">
    <property type="term" value="F:anaerobic carbon-monoxide dehydrogenase activity"/>
    <property type="evidence" value="ECO:0007669"/>
    <property type="project" value="UniProtKB-UniRule"/>
</dbReference>
<feature type="binding site" evidence="10">
    <location>
        <position position="46"/>
    </location>
    <ligand>
        <name>[4Fe-4S] cluster</name>
        <dbReference type="ChEBI" id="CHEBI:49883"/>
        <label>1</label>
        <note>ligand shared between dimeric partners</note>
    </ligand>
</feature>
<dbReference type="InterPro" id="IPR010047">
    <property type="entry name" value="CODH"/>
</dbReference>
<dbReference type="GO" id="GO:0016151">
    <property type="term" value="F:nickel cation binding"/>
    <property type="evidence" value="ECO:0007669"/>
    <property type="project" value="InterPro"/>
</dbReference>
<dbReference type="PANTHER" id="PTHR30109">
    <property type="entry name" value="HYDROXYLAMINE REDUCTASE"/>
    <property type="match status" value="1"/>
</dbReference>
<feature type="binding site" evidence="10">
    <location>
        <position position="47"/>
    </location>
    <ligand>
        <name>[4Fe-4S] cluster</name>
        <dbReference type="ChEBI" id="CHEBI:49883"/>
        <label>2</label>
    </ligand>
</feature>
<dbReference type="GO" id="GO:0050418">
    <property type="term" value="F:hydroxylamine reductase activity"/>
    <property type="evidence" value="ECO:0007669"/>
    <property type="project" value="TreeGrafter"/>
</dbReference>
<dbReference type="GO" id="GO:0051539">
    <property type="term" value="F:4 iron, 4 sulfur cluster binding"/>
    <property type="evidence" value="ECO:0007669"/>
    <property type="project" value="UniProtKB-UniRule"/>
</dbReference>
<keyword evidence="5 9" id="KW-0560">Oxidoreductase</keyword>
<dbReference type="RefSeq" id="WP_011915993.1">
    <property type="nucleotide sequence ID" value="NC_009437.1"/>
</dbReference>
<protein>
    <recommendedName>
        <fullName evidence="9">Carbon monoxide dehydrogenase</fullName>
        <ecNumber evidence="9">1.2.7.4</ecNumber>
    </recommendedName>
</protein>
<dbReference type="NCBIfam" id="TIGR01702">
    <property type="entry name" value="CO_DH_cata"/>
    <property type="match status" value="1"/>
</dbReference>
<evidence type="ECO:0000256" key="6">
    <source>
        <dbReference type="ARBA" id="ARBA00023004"/>
    </source>
</evidence>
<evidence type="ECO:0000256" key="10">
    <source>
        <dbReference type="PIRSR" id="PIRSR005023-1"/>
    </source>
</evidence>
<dbReference type="InterPro" id="IPR016101">
    <property type="entry name" value="CO_DH_a-bundle"/>
</dbReference>
<dbReference type="Pfam" id="PF03063">
    <property type="entry name" value="Prismane"/>
    <property type="match status" value="1"/>
</dbReference>
<dbReference type="SUPFAM" id="SSF56821">
    <property type="entry name" value="Prismane protein-like"/>
    <property type="match status" value="1"/>
</dbReference>
<feature type="binding site" evidence="10">
    <location>
        <position position="336"/>
    </location>
    <ligand>
        <name>[Ni-4Fe-4S] cluster</name>
        <dbReference type="ChEBI" id="CHEBI:47739"/>
    </ligand>
</feature>
<feature type="binding site" evidence="10">
    <location>
        <position position="66"/>
    </location>
    <ligand>
        <name>[4Fe-4S] cluster</name>
        <dbReference type="ChEBI" id="CHEBI:49883"/>
        <label>2</label>
    </ligand>
</feature>
<keyword evidence="6 9" id="KW-0408">Iron</keyword>
<dbReference type="InterPro" id="IPR004137">
    <property type="entry name" value="HCP/CODH"/>
</dbReference>
<evidence type="ECO:0000313" key="11">
    <source>
        <dbReference type="EMBL" id="ABP66039.1"/>
    </source>
</evidence>
<feature type="binding site" evidence="10">
    <location>
        <position position="447"/>
    </location>
    <ligand>
        <name>[Ni-4Fe-4S] cluster</name>
        <dbReference type="ChEBI" id="CHEBI:47739"/>
    </ligand>
</feature>
<evidence type="ECO:0000256" key="8">
    <source>
        <dbReference type="ARBA" id="ARBA00048733"/>
    </source>
</evidence>
<dbReference type="eggNOG" id="COG1151">
    <property type="taxonomic scope" value="Bacteria"/>
</dbReference>
<gene>
    <name evidence="11" type="ordered locus">Csac_0400</name>
</gene>
<dbReference type="AlphaFoldDB" id="A4XGK4"/>
<dbReference type="GO" id="GO:0004601">
    <property type="term" value="F:peroxidase activity"/>
    <property type="evidence" value="ECO:0007669"/>
    <property type="project" value="TreeGrafter"/>
</dbReference>
<accession>A4XGK4</accession>
<dbReference type="GO" id="GO:0006091">
    <property type="term" value="P:generation of precursor metabolites and energy"/>
    <property type="evidence" value="ECO:0007669"/>
    <property type="project" value="InterPro"/>
</dbReference>
<evidence type="ECO:0000256" key="3">
    <source>
        <dbReference type="ARBA" id="ARBA00022596"/>
    </source>
</evidence>
<dbReference type="HOGENOM" id="CLU_030631_0_0_9"/>
<dbReference type="PANTHER" id="PTHR30109:SF4">
    <property type="entry name" value="CARBON MONOXIDE DEHYDROGENASE"/>
    <property type="match status" value="1"/>
</dbReference>
<sequence length="627" mass="68296">MEICTFCETADKRLGEFIKSKEDLETSFNRKPRQSVKCGFGLQGICCRLCANGPCRITPTQKRGVCGADADTIVARNFLRAVAAGAGCYLHVVENVAHNLKKMAQDQIDVPFKGQKTLHALADKLGIHGQYDREIALQLAEKVLSDLYKPRWQKMELVKYMAPAMRYKKWSELGILPGGAKSEVFDAVVKTSTNLSSDPVDMLMHVLKLGIATGLYGLALTNKLNDIIMGEPVLRSAPVGFRVIDPDYINIMPTGHQQSLFWALLKRLNDEDVKKMAQDVGAKGFRIIGCTCVGQDFQLRGEHAKDVYAGHVGNNFTSEAVLATGAIDLVVSEFNCTIPGLETVADRYMVRQICIDDVAKKANADLVQYSPEEAMKIADRILKEAVDSYKLRRGKVNIDIPYDHGYESALTGISEGSLKEFLGGSYKPLIDLIASGRIKGIAAIVGCSNLTSIGHDIFTVELTKELIKRDILVLSAGCTSGGLENCGLMSKGAEELAGDKLKEVCRELNIPPVLNFGPCLAIGRLEIVAAELAEILNVDIPQLPLVLSAPQWLEEQALADGAFGLALGLPLHLSIPPFITGSKLVTEILTEKLSDITGGRLIINNDVKSSADELESIILQRRKDMGI</sequence>
<evidence type="ECO:0000256" key="4">
    <source>
        <dbReference type="ARBA" id="ARBA00022723"/>
    </source>
</evidence>
<evidence type="ECO:0000256" key="9">
    <source>
        <dbReference type="PIRNR" id="PIRNR005023"/>
    </source>
</evidence>
<dbReference type="EMBL" id="CP000679">
    <property type="protein sequence ID" value="ABP66039.1"/>
    <property type="molecule type" value="Genomic_DNA"/>
</dbReference>
<feature type="binding site" evidence="10">
    <location>
        <position position="519"/>
    </location>
    <ligand>
        <name>[Ni-4Fe-4S] cluster</name>
        <dbReference type="ChEBI" id="CHEBI:47739"/>
    </ligand>
</feature>
<keyword evidence="4 9" id="KW-0479">Metal-binding</keyword>